<dbReference type="InterPro" id="IPR045117">
    <property type="entry name" value="ATXN2-like"/>
</dbReference>
<dbReference type="PANTHER" id="PTHR12854:SF7">
    <property type="entry name" value="ATAXIN-2 HOMOLOG"/>
    <property type="match status" value="1"/>
</dbReference>
<dbReference type="AlphaFoldDB" id="A0A0D6QVT9"/>
<proteinExistence type="predicted"/>
<feature type="region of interest" description="Disordered" evidence="1">
    <location>
        <begin position="310"/>
        <end position="372"/>
    </location>
</feature>
<feature type="compositionally biased region" description="Basic and acidic residues" evidence="1">
    <location>
        <begin position="20"/>
        <end position="32"/>
    </location>
</feature>
<dbReference type="PANTHER" id="PTHR12854">
    <property type="entry name" value="ATAXIN 2-RELATED"/>
    <property type="match status" value="1"/>
</dbReference>
<dbReference type="SMART" id="SM01272">
    <property type="entry name" value="LsmAD"/>
    <property type="match status" value="1"/>
</dbReference>
<accession>A0A0D6QVT9</accession>
<name>A0A0D6QVT9_ARACU</name>
<feature type="region of interest" description="Disordered" evidence="1">
    <location>
        <begin position="1"/>
        <end position="33"/>
    </location>
</feature>
<protein>
    <recommendedName>
        <fullName evidence="2">LsmAD domain-containing protein</fullName>
    </recommendedName>
</protein>
<dbReference type="InterPro" id="IPR025852">
    <property type="entry name" value="SM_dom_ATX"/>
</dbReference>
<dbReference type="EMBL" id="GCKF01042841">
    <property type="protein sequence ID" value="JAG94659.1"/>
    <property type="molecule type" value="Transcribed_RNA"/>
</dbReference>
<organism evidence="3">
    <name type="scientific">Araucaria cunninghamii</name>
    <name type="common">Hoop pine</name>
    <name type="synonym">Moreton Bay pine</name>
    <dbReference type="NCBI Taxonomy" id="56994"/>
    <lineage>
        <taxon>Eukaryota</taxon>
        <taxon>Viridiplantae</taxon>
        <taxon>Streptophyta</taxon>
        <taxon>Embryophyta</taxon>
        <taxon>Tracheophyta</taxon>
        <taxon>Spermatophyta</taxon>
        <taxon>Pinopsida</taxon>
        <taxon>Pinidae</taxon>
        <taxon>Conifers II</taxon>
        <taxon>Araucariales</taxon>
        <taxon>Araucariaceae</taxon>
        <taxon>Araucaria</taxon>
    </lineage>
</organism>
<dbReference type="Pfam" id="PF06741">
    <property type="entry name" value="LsmAD"/>
    <property type="match status" value="1"/>
</dbReference>
<evidence type="ECO:0000259" key="2">
    <source>
        <dbReference type="SMART" id="SM01272"/>
    </source>
</evidence>
<dbReference type="Pfam" id="PF14438">
    <property type="entry name" value="SM-ATX"/>
    <property type="match status" value="1"/>
</dbReference>
<dbReference type="GO" id="GO:0010494">
    <property type="term" value="C:cytoplasmic stress granule"/>
    <property type="evidence" value="ECO:0007669"/>
    <property type="project" value="TreeGrafter"/>
</dbReference>
<feature type="domain" description="LsmAD" evidence="2">
    <location>
        <begin position="250"/>
        <end position="319"/>
    </location>
</feature>
<evidence type="ECO:0000256" key="1">
    <source>
        <dbReference type="SAM" id="MobiDB-lite"/>
    </source>
</evidence>
<feature type="compositionally biased region" description="Polar residues" evidence="1">
    <location>
        <begin position="334"/>
        <end position="344"/>
    </location>
</feature>
<dbReference type="InterPro" id="IPR009604">
    <property type="entry name" value="LsmAD_domain"/>
</dbReference>
<evidence type="ECO:0000313" key="3">
    <source>
        <dbReference type="EMBL" id="JAG94659.1"/>
    </source>
</evidence>
<dbReference type="GO" id="GO:0034063">
    <property type="term" value="P:stress granule assembly"/>
    <property type="evidence" value="ECO:0007669"/>
    <property type="project" value="TreeGrafter"/>
</dbReference>
<dbReference type="GO" id="GO:0003729">
    <property type="term" value="F:mRNA binding"/>
    <property type="evidence" value="ECO:0007669"/>
    <property type="project" value="TreeGrafter"/>
</dbReference>
<sequence>MSQKQGLHYRAPIANGSGRRRTDKDFGNHSDKIMYPVRSGTNISGNTVGAHGTFNNLNSDCVSPAENVRLHWEGPVCGGRGEPERTRNDRLLHITMHLIGQPVEVQVKNGSIYSGIFHTANTDKDYGIVLKMAHLMKDGNAKGGTKETFKNSTKRAHVKTLVILANDLVQVIAKDVPFTGDRMGTSRASDNRYDIITDSLLSKAHPFEVERELKPWTPDKDGPEDVDLENTFQNTCYRNWDQFETNKSLFGVESTFDEGLYTTKLERGPQTRDLEMKASEIARQIERRKLGNSPSAEECFVNESETFDEESKCSSVHGSEDVGEDNDDKHIVSHNENTFGSAFSGTEDVPSLSNDSKRIPSISAGEPDKKASQSCQTYSADFSRVKAFPYQNFAGKDSSLIPSDVSDQVTTEIYNSDQTASQGTGVSRDLNELNLRENLKNSKQQRENHAIRQASSVQSMIDKSKEMGILPSEVSNDGGKSTSVDASEISQKMNYSVAAGSISPGSSVSVDFAERSKPACLNKGLLANQPVSQQEQLPLTTKRGNSGSVSELPAFSSALSAPSAPVSSLDSSMGTTALRKSTLNPNAKEFKLNPNAKSYTPCFTTPRQPPSVVHGPIYVSGSVSPLTPMQSVPPGLGVSSLIQQASQPPKFPPYNNALAAAGVSTAPYLSPSATFVPHVSGTAVPAVLPAPQPIKISPPGQQVIAHSFSGQQPIRYTSQTAPLQQAPAYIHPGGQMYSQPMVYGQSGQVLYIQPYPNDMMQVPQISPPHSSPSDTPHRLLHYSRHQLTYILVVKCIHNQWYMDNQDKYYISSLIPMT</sequence>
<reference evidence="3" key="1">
    <citation type="submission" date="2015-03" db="EMBL/GenBank/DDBJ databases">
        <title>A transcriptome of Araucaria cunninghamii, an australian fine timber species.</title>
        <authorList>
            <person name="Jing Yi C.J.Y."/>
            <person name="Yin San L.Y.S."/>
            <person name="Abdul Karim S.S."/>
            <person name="Wan Azmi N.N."/>
            <person name="Hercus R.R."/>
            <person name="Croft L.L."/>
        </authorList>
    </citation>
    <scope>NUCLEOTIDE SEQUENCE</scope>
    <source>
        <strain evidence="3">MI0301</strain>
        <tissue evidence="3">Leaf</tissue>
    </source>
</reference>